<comment type="cofactor">
    <cofactor evidence="1">
        <name>FMN</name>
        <dbReference type="ChEBI" id="CHEBI:58210"/>
    </cofactor>
</comment>
<dbReference type="GeneID" id="14888427"/>
<dbReference type="EMBL" id="KB206629">
    <property type="protein sequence ID" value="ELP89411.1"/>
    <property type="molecule type" value="Genomic_DNA"/>
</dbReference>
<evidence type="ECO:0000313" key="8">
    <source>
        <dbReference type="EMBL" id="ELP89411.1"/>
    </source>
</evidence>
<comment type="similarity">
    <text evidence="2">Belongs to the nitroreductase family.</text>
</comment>
<protein>
    <recommendedName>
        <fullName evidence="7">Nitroreductase domain-containing protein</fullName>
    </recommendedName>
</protein>
<evidence type="ECO:0000256" key="4">
    <source>
        <dbReference type="ARBA" id="ARBA00022643"/>
    </source>
</evidence>
<keyword evidence="9" id="KW-1185">Reference proteome</keyword>
<sequence>MEHTQRRTCRKFTKEPVSKTDMDALLLAGRSAPTARNMQPLRFYVLTNTEFIAKVADECQDTIFNLNPTLYTERMSSLGVKSILTYDCPSAIIITVEKSNKSYAEINAGFAAQNILVAASILGLATVPIGIITLVADKWLNALHKESKTDIDEDLLLMIAIGHPDTKFVENLPKKVLSSDVVLI</sequence>
<dbReference type="VEuPathDB" id="AmoebaDB:EIN_390160"/>
<dbReference type="OrthoDB" id="27795at2759"/>
<organism evidence="8 9">
    <name type="scientific">Entamoeba invadens IP1</name>
    <dbReference type="NCBI Taxonomy" id="370355"/>
    <lineage>
        <taxon>Eukaryota</taxon>
        <taxon>Amoebozoa</taxon>
        <taxon>Evosea</taxon>
        <taxon>Archamoebae</taxon>
        <taxon>Mastigamoebida</taxon>
        <taxon>Entamoebidae</taxon>
        <taxon>Entamoeba</taxon>
    </lineage>
</organism>
<dbReference type="GO" id="GO:0016491">
    <property type="term" value="F:oxidoreductase activity"/>
    <property type="evidence" value="ECO:0007669"/>
    <property type="project" value="UniProtKB-KW"/>
</dbReference>
<keyword evidence="3" id="KW-0285">Flavoprotein</keyword>
<dbReference type="RefSeq" id="XP_004256182.1">
    <property type="nucleotide sequence ID" value="XM_004256134.1"/>
</dbReference>
<keyword evidence="5" id="KW-0560">Oxidoreductase</keyword>
<dbReference type="Gene3D" id="3.40.109.10">
    <property type="entry name" value="NADH Oxidase"/>
    <property type="match status" value="1"/>
</dbReference>
<accession>A0A0A1UB41</accession>
<dbReference type="Proteomes" id="UP000014680">
    <property type="component" value="Unassembled WGS sequence"/>
</dbReference>
<dbReference type="AlphaFoldDB" id="A0A0A1UB41"/>
<evidence type="ECO:0000256" key="1">
    <source>
        <dbReference type="ARBA" id="ARBA00001917"/>
    </source>
</evidence>
<evidence type="ECO:0000313" key="9">
    <source>
        <dbReference type="Proteomes" id="UP000014680"/>
    </source>
</evidence>
<evidence type="ECO:0000256" key="2">
    <source>
        <dbReference type="ARBA" id="ARBA00007118"/>
    </source>
</evidence>
<evidence type="ECO:0000256" key="5">
    <source>
        <dbReference type="ARBA" id="ARBA00023002"/>
    </source>
</evidence>
<evidence type="ECO:0000256" key="6">
    <source>
        <dbReference type="SAM" id="Phobius"/>
    </source>
</evidence>
<keyword evidence="6" id="KW-0472">Membrane</keyword>
<dbReference type="Pfam" id="PF00881">
    <property type="entry name" value="Nitroreductase"/>
    <property type="match status" value="1"/>
</dbReference>
<dbReference type="CDD" id="cd02136">
    <property type="entry name" value="PnbA_NfnB-like"/>
    <property type="match status" value="1"/>
</dbReference>
<dbReference type="SUPFAM" id="SSF55469">
    <property type="entry name" value="FMN-dependent nitroreductase-like"/>
    <property type="match status" value="1"/>
</dbReference>
<dbReference type="KEGG" id="eiv:EIN_390160"/>
<name>A0A0A1UB41_ENTIV</name>
<dbReference type="OMA" id="RNAPTAC"/>
<evidence type="ECO:0000259" key="7">
    <source>
        <dbReference type="Pfam" id="PF00881"/>
    </source>
</evidence>
<keyword evidence="6" id="KW-1133">Transmembrane helix</keyword>
<feature type="transmembrane region" description="Helical" evidence="6">
    <location>
        <begin position="115"/>
        <end position="136"/>
    </location>
</feature>
<gene>
    <name evidence="8" type="ORF">EIN_390160</name>
</gene>
<feature type="domain" description="Nitroreductase" evidence="7">
    <location>
        <begin position="5"/>
        <end position="163"/>
    </location>
</feature>
<dbReference type="InterPro" id="IPR029479">
    <property type="entry name" value="Nitroreductase"/>
</dbReference>
<proteinExistence type="inferred from homology"/>
<dbReference type="InterPro" id="IPR000415">
    <property type="entry name" value="Nitroreductase-like"/>
</dbReference>
<dbReference type="PANTHER" id="PTHR43673">
    <property type="entry name" value="NAD(P)H NITROREDUCTASE YDGI-RELATED"/>
    <property type="match status" value="1"/>
</dbReference>
<keyword evidence="4" id="KW-0288">FMN</keyword>
<dbReference type="PANTHER" id="PTHR43673:SF2">
    <property type="entry name" value="NITROREDUCTASE"/>
    <property type="match status" value="1"/>
</dbReference>
<evidence type="ECO:0000256" key="3">
    <source>
        <dbReference type="ARBA" id="ARBA00022630"/>
    </source>
</evidence>
<keyword evidence="6" id="KW-0812">Transmembrane</keyword>
<reference evidence="8 9" key="1">
    <citation type="submission" date="2012-10" db="EMBL/GenBank/DDBJ databases">
        <authorList>
            <person name="Zafar N."/>
            <person name="Inman J."/>
            <person name="Hall N."/>
            <person name="Lorenzi H."/>
            <person name="Caler E."/>
        </authorList>
    </citation>
    <scope>NUCLEOTIDE SEQUENCE [LARGE SCALE GENOMIC DNA]</scope>
    <source>
        <strain evidence="8 9">IP1</strain>
    </source>
</reference>